<dbReference type="InterPro" id="IPR003439">
    <property type="entry name" value="ABC_transporter-like_ATP-bd"/>
</dbReference>
<gene>
    <name evidence="15" type="ORF">I8755_34200</name>
</gene>
<dbReference type="SUPFAM" id="SSF90123">
    <property type="entry name" value="ABC transporter transmembrane region"/>
    <property type="match status" value="1"/>
</dbReference>
<sequence>MIGGPGPVIMSGMGPDESVTKQRIKPGTAKRVIPYTKPYRLNIVMLLVITALNAGNVVATPILFMYLIDNGIVERDTSLVVWISAAVAGIALLSTVLGFAEAWYSGRISEGLIYDLRTKIFDHVQRQPLAFFTRAQTGSLVSRLNTDVVGAQQAVTTLLSTVASAGLTLVLVLITMFYLSWVVTLISLVIIPLFILPGKLVGGRLQRIMREHMQVNAEVGSFMSERFNVTGALLAKLYGRPASETGVFSGLAAKGRDLGVMTAVYGKMLFLTMMLVGSLATALVYGLGGSLVIEGTFQIGTLVALATLLTRLMGPINQLAGAQTSVLTALVSFDRLFEILDLEPLISEKPDAVPLPATSAAGTAPEIEFDGVSFRYPRAADVSLASLESIALPMQERAQNTWTLSDLTFTAPAGKLTALVGPSGAGKTTITHLVPRLYDPVEGAIRIGGSDIRDVTLKSLNDTVGMVTQDAHLFHATIRDNLTYARPDATEQDLVEACKAAQIWDLIESLPDGFDTVVGDRGYRFSGGEKQRVAMARLLLKAPPIVVLDEATAHLDSESEAALQRALKTALKGRTSLVIAHRLSTIRDADQILVIDQGRVRERGAHEELMALDGLYAELYRTQFSRQPSDNGAAPARASENGAAPVPEPVGGPPGGPPGTMFTAGPGSPGGPGGPGMFIAPGGPGGPGPVRHGPGLQGPGPHGPGPHGPGPGQGGPPPGHG</sequence>
<dbReference type="InterPro" id="IPR011527">
    <property type="entry name" value="ABC1_TM_dom"/>
</dbReference>
<feature type="compositionally biased region" description="Gly residues" evidence="11">
    <location>
        <begin position="667"/>
        <end position="676"/>
    </location>
</feature>
<dbReference type="Gene3D" id="1.20.1560.10">
    <property type="entry name" value="ABC transporter type 1, transmembrane domain"/>
    <property type="match status" value="1"/>
</dbReference>
<dbReference type="GO" id="GO:0016887">
    <property type="term" value="F:ATP hydrolysis activity"/>
    <property type="evidence" value="ECO:0007669"/>
    <property type="project" value="InterPro"/>
</dbReference>
<keyword evidence="6" id="KW-0547">Nucleotide-binding</keyword>
<dbReference type="Gene3D" id="3.40.50.300">
    <property type="entry name" value="P-loop containing nucleotide triphosphate hydrolases"/>
    <property type="match status" value="1"/>
</dbReference>
<dbReference type="PROSITE" id="PS00211">
    <property type="entry name" value="ABC_TRANSPORTER_1"/>
    <property type="match status" value="1"/>
</dbReference>
<feature type="region of interest" description="Disordered" evidence="11">
    <location>
        <begin position="626"/>
        <end position="721"/>
    </location>
</feature>
<evidence type="ECO:0000313" key="16">
    <source>
        <dbReference type="Proteomes" id="UP000596130"/>
    </source>
</evidence>
<evidence type="ECO:0000256" key="8">
    <source>
        <dbReference type="ARBA" id="ARBA00022989"/>
    </source>
</evidence>
<feature type="transmembrane region" description="Helical" evidence="12">
    <location>
        <begin position="79"/>
        <end position="100"/>
    </location>
</feature>
<comment type="similarity">
    <text evidence="10">Belongs to the ABC transporter superfamily. Siderophore-Fe(3+) uptake transporter (SIUT) (TC 3.A.1.21) family.</text>
</comment>
<dbReference type="Pfam" id="PF00664">
    <property type="entry name" value="ABC_membrane"/>
    <property type="match status" value="1"/>
</dbReference>
<evidence type="ECO:0000256" key="6">
    <source>
        <dbReference type="ARBA" id="ARBA00022741"/>
    </source>
</evidence>
<evidence type="ECO:0000256" key="5">
    <source>
        <dbReference type="ARBA" id="ARBA00022692"/>
    </source>
</evidence>
<proteinExistence type="inferred from homology"/>
<evidence type="ECO:0000256" key="9">
    <source>
        <dbReference type="ARBA" id="ARBA00023136"/>
    </source>
</evidence>
<comment type="subcellular location">
    <subcellularLocation>
        <location evidence="1">Cell inner membrane</location>
        <topology evidence="1">Multi-pass membrane protein</topology>
    </subcellularLocation>
</comment>
<evidence type="ECO:0000256" key="3">
    <source>
        <dbReference type="ARBA" id="ARBA00022475"/>
    </source>
</evidence>
<dbReference type="FunFam" id="3.40.50.300:FF:000221">
    <property type="entry name" value="Multidrug ABC transporter ATP-binding protein"/>
    <property type="match status" value="1"/>
</dbReference>
<dbReference type="Pfam" id="PF00005">
    <property type="entry name" value="ABC_tran"/>
    <property type="match status" value="1"/>
</dbReference>
<evidence type="ECO:0000256" key="4">
    <source>
        <dbReference type="ARBA" id="ARBA00022519"/>
    </source>
</evidence>
<feature type="transmembrane region" description="Helical" evidence="12">
    <location>
        <begin position="169"/>
        <end position="196"/>
    </location>
</feature>
<evidence type="ECO:0000256" key="7">
    <source>
        <dbReference type="ARBA" id="ARBA00022840"/>
    </source>
</evidence>
<organism evidence="15 16">
    <name type="scientific">Streptomyces alfalfae</name>
    <dbReference type="NCBI Taxonomy" id="1642299"/>
    <lineage>
        <taxon>Bacteria</taxon>
        <taxon>Bacillati</taxon>
        <taxon>Actinomycetota</taxon>
        <taxon>Actinomycetes</taxon>
        <taxon>Kitasatosporales</taxon>
        <taxon>Streptomycetaceae</taxon>
        <taxon>Streptomyces</taxon>
    </lineage>
</organism>
<dbReference type="PANTHER" id="PTHR43394:SF1">
    <property type="entry name" value="ATP-BINDING CASSETTE SUB-FAMILY B MEMBER 10, MITOCHONDRIAL"/>
    <property type="match status" value="1"/>
</dbReference>
<dbReference type="AlphaFoldDB" id="A0A7T4U2C7"/>
<evidence type="ECO:0000256" key="10">
    <source>
        <dbReference type="ARBA" id="ARBA00023455"/>
    </source>
</evidence>
<feature type="compositionally biased region" description="Pro residues" evidence="11">
    <location>
        <begin position="701"/>
        <end position="721"/>
    </location>
</feature>
<dbReference type="Proteomes" id="UP000596130">
    <property type="component" value="Chromosome"/>
</dbReference>
<keyword evidence="4" id="KW-0997">Cell inner membrane</keyword>
<dbReference type="InterPro" id="IPR036640">
    <property type="entry name" value="ABC1_TM_sf"/>
</dbReference>
<protein>
    <submittedName>
        <fullName evidence="15">ABC transporter ATP-binding protein</fullName>
    </submittedName>
</protein>
<feature type="domain" description="ABC transmembrane type-1" evidence="14">
    <location>
        <begin position="58"/>
        <end position="328"/>
    </location>
</feature>
<dbReference type="EMBL" id="CP065959">
    <property type="protein sequence ID" value="QQC94160.1"/>
    <property type="molecule type" value="Genomic_DNA"/>
</dbReference>
<dbReference type="CDD" id="cd18550">
    <property type="entry name" value="ABC_6TM_exporter_like"/>
    <property type="match status" value="1"/>
</dbReference>
<dbReference type="InterPro" id="IPR027417">
    <property type="entry name" value="P-loop_NTPase"/>
</dbReference>
<dbReference type="InterPro" id="IPR017871">
    <property type="entry name" value="ABC_transporter-like_CS"/>
</dbReference>
<dbReference type="PROSITE" id="PS50893">
    <property type="entry name" value="ABC_TRANSPORTER_2"/>
    <property type="match status" value="1"/>
</dbReference>
<accession>A0A7T4U2C7</accession>
<evidence type="ECO:0000256" key="12">
    <source>
        <dbReference type="SAM" id="Phobius"/>
    </source>
</evidence>
<keyword evidence="3" id="KW-1003">Cell membrane</keyword>
<reference evidence="15 16" key="1">
    <citation type="submission" date="2020-12" db="EMBL/GenBank/DDBJ databases">
        <title>Identification and biosynthesis of polyene macrolides produced by Streptomyces alfalfae Men-myco-93-63.</title>
        <authorList>
            <person name="Liu D."/>
            <person name="Li Y."/>
            <person name="Liu L."/>
            <person name="Han X."/>
            <person name="Shen F."/>
        </authorList>
    </citation>
    <scope>NUCLEOTIDE SEQUENCE [LARGE SCALE GENOMIC DNA]</scope>
    <source>
        <strain evidence="15 16">Men-myco-93-63</strain>
    </source>
</reference>
<dbReference type="InterPro" id="IPR003593">
    <property type="entry name" value="AAA+_ATPase"/>
</dbReference>
<evidence type="ECO:0000259" key="13">
    <source>
        <dbReference type="PROSITE" id="PS50893"/>
    </source>
</evidence>
<dbReference type="GO" id="GO:0015421">
    <property type="term" value="F:ABC-type oligopeptide transporter activity"/>
    <property type="evidence" value="ECO:0007669"/>
    <property type="project" value="TreeGrafter"/>
</dbReference>
<keyword evidence="5 12" id="KW-0812">Transmembrane</keyword>
<dbReference type="SUPFAM" id="SSF52540">
    <property type="entry name" value="P-loop containing nucleoside triphosphate hydrolases"/>
    <property type="match status" value="1"/>
</dbReference>
<name>A0A7T4U2C7_9ACTN</name>
<keyword evidence="8 12" id="KW-1133">Transmembrane helix</keyword>
<keyword evidence="7 15" id="KW-0067">ATP-binding</keyword>
<dbReference type="RefSeq" id="WP_198505277.1">
    <property type="nucleotide sequence ID" value="NZ_CP065959.1"/>
</dbReference>
<keyword evidence="2" id="KW-0813">Transport</keyword>
<keyword evidence="9 12" id="KW-0472">Membrane</keyword>
<evidence type="ECO:0000256" key="1">
    <source>
        <dbReference type="ARBA" id="ARBA00004429"/>
    </source>
</evidence>
<dbReference type="PROSITE" id="PS50929">
    <property type="entry name" value="ABC_TM1F"/>
    <property type="match status" value="1"/>
</dbReference>
<evidence type="ECO:0000259" key="14">
    <source>
        <dbReference type="PROSITE" id="PS50929"/>
    </source>
</evidence>
<evidence type="ECO:0000256" key="11">
    <source>
        <dbReference type="SAM" id="MobiDB-lite"/>
    </source>
</evidence>
<evidence type="ECO:0000256" key="2">
    <source>
        <dbReference type="ARBA" id="ARBA00022448"/>
    </source>
</evidence>
<feature type="compositionally biased region" description="Pro residues" evidence="11">
    <location>
        <begin position="646"/>
        <end position="657"/>
    </location>
</feature>
<feature type="domain" description="ABC transporter" evidence="13">
    <location>
        <begin position="377"/>
        <end position="622"/>
    </location>
</feature>
<dbReference type="InterPro" id="IPR039421">
    <property type="entry name" value="Type_1_exporter"/>
</dbReference>
<feature type="transmembrane region" description="Helical" evidence="12">
    <location>
        <begin position="43"/>
        <end position="67"/>
    </location>
</feature>
<dbReference type="GO" id="GO:0005524">
    <property type="term" value="F:ATP binding"/>
    <property type="evidence" value="ECO:0007669"/>
    <property type="project" value="UniProtKB-KW"/>
</dbReference>
<feature type="transmembrane region" description="Helical" evidence="12">
    <location>
        <begin position="264"/>
        <end position="285"/>
    </location>
</feature>
<dbReference type="PANTHER" id="PTHR43394">
    <property type="entry name" value="ATP-DEPENDENT PERMEASE MDL1, MITOCHONDRIAL"/>
    <property type="match status" value="1"/>
</dbReference>
<dbReference type="SMART" id="SM00382">
    <property type="entry name" value="AAA"/>
    <property type="match status" value="1"/>
</dbReference>
<dbReference type="GO" id="GO:0005886">
    <property type="term" value="C:plasma membrane"/>
    <property type="evidence" value="ECO:0007669"/>
    <property type="project" value="UniProtKB-SubCell"/>
</dbReference>
<evidence type="ECO:0000313" key="15">
    <source>
        <dbReference type="EMBL" id="QQC94160.1"/>
    </source>
</evidence>